<dbReference type="InParanoid" id="G0V9P5"/>
<dbReference type="KEGG" id="ncs:NCAS_0B05780"/>
<evidence type="ECO:0000313" key="3">
    <source>
        <dbReference type="Proteomes" id="UP000001640"/>
    </source>
</evidence>
<protein>
    <recommendedName>
        <fullName evidence="1">Bacteriophage T5 Orf172 DNA-binding domain-containing protein</fullName>
    </recommendedName>
</protein>
<accession>G0V9P5</accession>
<name>G0V9P5_NAUCA</name>
<feature type="domain" description="Bacteriophage T5 Orf172 DNA-binding" evidence="1">
    <location>
        <begin position="39"/>
        <end position="183"/>
    </location>
</feature>
<dbReference type="HOGENOM" id="CLU_069853_1_0_1"/>
<dbReference type="OrthoDB" id="4074785at2759"/>
<evidence type="ECO:0000313" key="2">
    <source>
        <dbReference type="EMBL" id="CCC68662.1"/>
    </source>
</evidence>
<sequence>MYEAYLEGDLRKLQTWLYQDNSIIIKEGARKKEIWKAPDTILIKIGMTRKTDVKVRFKEWMVSCHHEIIGLTPENMEMLLKEHHIGFKKKDNVNTITHLFKKLSLKKASRAHGKQKVSIRIQDLYTYKNGGFFTDGNGKLSLEEIENLIHRILWKKYGKGIIYCSGCNHTHTEWFKIPIKDLPFVIQTIDSLCLAQKA</sequence>
<dbReference type="PANTHER" id="PTHR28094">
    <property type="entry name" value="MEIOTICALLY UP-REGULATED GENE 113 PROTEIN"/>
    <property type="match status" value="1"/>
</dbReference>
<gene>
    <name evidence="2" type="primary">NCAS0B05780</name>
    <name evidence="2" type="ordered locus">NCAS_0B05780</name>
</gene>
<proteinExistence type="predicted"/>
<dbReference type="eggNOG" id="ENOG502S4T1">
    <property type="taxonomic scope" value="Eukaryota"/>
</dbReference>
<dbReference type="InterPro" id="IPR053006">
    <property type="entry name" value="Meiosis_regulatory"/>
</dbReference>
<dbReference type="PANTHER" id="PTHR28094:SF1">
    <property type="entry name" value="MEIOTICALLY UP-REGULATED GENE 113 PROTEIN"/>
    <property type="match status" value="1"/>
</dbReference>
<dbReference type="GeneID" id="96902219"/>
<dbReference type="InterPro" id="IPR018306">
    <property type="entry name" value="Phage_T5_Orf172_DNA-bd"/>
</dbReference>
<organism evidence="2 3">
    <name type="scientific">Naumovozyma castellii</name>
    <name type="common">Yeast</name>
    <name type="synonym">Saccharomyces castellii</name>
    <dbReference type="NCBI Taxonomy" id="27288"/>
    <lineage>
        <taxon>Eukaryota</taxon>
        <taxon>Fungi</taxon>
        <taxon>Dikarya</taxon>
        <taxon>Ascomycota</taxon>
        <taxon>Saccharomycotina</taxon>
        <taxon>Saccharomycetes</taxon>
        <taxon>Saccharomycetales</taxon>
        <taxon>Saccharomycetaceae</taxon>
        <taxon>Naumovozyma</taxon>
    </lineage>
</organism>
<dbReference type="FunCoup" id="G0V9P5">
    <property type="interactions" value="25"/>
</dbReference>
<dbReference type="RefSeq" id="XP_003675033.1">
    <property type="nucleotide sequence ID" value="XM_003674985.1"/>
</dbReference>
<dbReference type="OMA" id="CKHPVIN"/>
<dbReference type="AlphaFoldDB" id="G0V9P5"/>
<reference evidence="2 3" key="1">
    <citation type="journal article" date="2011" name="Proc. Natl. Acad. Sci. U.S.A.">
        <title>Evolutionary erosion of yeast sex chromosomes by mating-type switching accidents.</title>
        <authorList>
            <person name="Gordon J.L."/>
            <person name="Armisen D."/>
            <person name="Proux-Wera E."/>
            <person name="Oheigeartaigh S.S."/>
            <person name="Byrne K.P."/>
            <person name="Wolfe K.H."/>
        </authorList>
    </citation>
    <scope>NUCLEOTIDE SEQUENCE [LARGE SCALE GENOMIC DNA]</scope>
    <source>
        <strain evidence="3">ATCC 76901 / BCRC 22586 / CBS 4309 / NBRC 1992 / NRRL Y-12630</strain>
    </source>
</reference>
<reference key="2">
    <citation type="submission" date="2011-08" db="EMBL/GenBank/DDBJ databases">
        <title>Genome sequence of Naumovozyma castellii.</title>
        <authorList>
            <person name="Gordon J.L."/>
            <person name="Armisen D."/>
            <person name="Proux-Wera E."/>
            <person name="OhEigeartaigh S.S."/>
            <person name="Byrne K.P."/>
            <person name="Wolfe K.H."/>
        </authorList>
    </citation>
    <scope>NUCLEOTIDE SEQUENCE</scope>
    <source>
        <strain>Type strain:CBS 4309</strain>
    </source>
</reference>
<keyword evidence="3" id="KW-1185">Reference proteome</keyword>
<evidence type="ECO:0000259" key="1">
    <source>
        <dbReference type="Pfam" id="PF10544"/>
    </source>
</evidence>
<dbReference type="Pfam" id="PF10544">
    <property type="entry name" value="T5orf172"/>
    <property type="match status" value="1"/>
</dbReference>
<dbReference type="EMBL" id="HE576753">
    <property type="protein sequence ID" value="CCC68662.1"/>
    <property type="molecule type" value="Genomic_DNA"/>
</dbReference>
<dbReference type="Proteomes" id="UP000001640">
    <property type="component" value="Chromosome 2"/>
</dbReference>